<feature type="compositionally biased region" description="Basic and acidic residues" evidence="1">
    <location>
        <begin position="568"/>
        <end position="579"/>
    </location>
</feature>
<dbReference type="Proteomes" id="UP000590599">
    <property type="component" value="Unassembled WGS sequence"/>
</dbReference>
<feature type="compositionally biased region" description="Low complexity" evidence="1">
    <location>
        <begin position="553"/>
        <end position="567"/>
    </location>
</feature>
<evidence type="ECO:0000256" key="1">
    <source>
        <dbReference type="SAM" id="MobiDB-lite"/>
    </source>
</evidence>
<feature type="non-terminal residue" evidence="2">
    <location>
        <position position="1"/>
    </location>
</feature>
<dbReference type="EMBL" id="JACBKA010000057">
    <property type="protein sequence ID" value="NYA28257.1"/>
    <property type="molecule type" value="Genomic_DNA"/>
</dbReference>
<dbReference type="InterPro" id="IPR025157">
    <property type="entry name" value="Hemagglutinin_rpt"/>
</dbReference>
<reference evidence="2 3" key="1">
    <citation type="submission" date="2020-07" db="EMBL/GenBank/DDBJ databases">
        <title>Genus Haemophilus, Bergeys manual.</title>
        <authorList>
            <person name="Noerskov-Lauritsen N."/>
        </authorList>
    </citation>
    <scope>NUCLEOTIDE SEQUENCE [LARGE SCALE GENOMIC DNA]</scope>
    <source>
        <strain evidence="2 3">CCUG30047</strain>
    </source>
</reference>
<feature type="non-terminal residue" evidence="2">
    <location>
        <position position="579"/>
    </location>
</feature>
<comment type="caution">
    <text evidence="2">The sequence shown here is derived from an EMBL/GenBank/DDBJ whole genome shotgun (WGS) entry which is preliminary data.</text>
</comment>
<dbReference type="AlphaFoldDB" id="A0A852Q234"/>
<dbReference type="RefSeq" id="WP_179228262.1">
    <property type="nucleotide sequence ID" value="NZ_JACBKA010000057.1"/>
</dbReference>
<dbReference type="Pfam" id="PF13332">
    <property type="entry name" value="Fil_haemagg_2"/>
    <property type="match status" value="2"/>
</dbReference>
<sequence>QGSRISAEGDAQFIAKNSVDFGVAVHTQSQQASTKSSGFSLDGTAKYVAGVHTQRENGDTSLRQEVGTQISIGGKSTTIAEKGDITLKGTTFVSNDKNILQANNGDVKLLTAETTDRSTQMRKGHSVGEAAISDTERFFGYNRTRMNQDGEQITHKGSQLASLNSTVDVYAGKDYLQTASEVLAKEKVNINAQNIIINNAINHQDNSYSESDLKIGQFSRVKSPIIDLINTIEGAVKNDKASDRLKAANVMSVAAQGYNLYNSISKMATKDPKSNTYLLRVESGSGVAHSRQSQEGLADISVGSRINAKDINLIARGDDKQKANEKGERQLGSINLTHTDLTSRDEQGKRIQDSSIMLTGNKLNIQAGETHTQFKGRNQSVGVEVGMAATVGAQTGVGVYARVGGSSGKEDGESKTYQASHLDAQTVTLNSQGDTNLLGSQVKGNTVNANVGGKLNIESLQDEERFKTKSSGGGLEVEFGFGNNWSVSGYGNASKGTTHRKQVNEQAGIFAEEGGYHINAQNVHLKGGAIASTNPTNSKLATNKLTFEDIQNESSSSAASASISGSIKESKEKWVDNET</sequence>
<dbReference type="GO" id="GO:0003824">
    <property type="term" value="F:catalytic activity"/>
    <property type="evidence" value="ECO:0007669"/>
    <property type="project" value="UniProtKB-ARBA"/>
</dbReference>
<feature type="compositionally biased region" description="Basic and acidic residues" evidence="1">
    <location>
        <begin position="317"/>
        <end position="329"/>
    </location>
</feature>
<proteinExistence type="predicted"/>
<feature type="region of interest" description="Disordered" evidence="1">
    <location>
        <begin position="550"/>
        <end position="579"/>
    </location>
</feature>
<name>A0A852Q234_HAEHA</name>
<gene>
    <name evidence="2" type="ORF">HZI69_10545</name>
</gene>
<accession>A0A852Q234</accession>
<evidence type="ECO:0000313" key="2">
    <source>
        <dbReference type="EMBL" id="NYA28257.1"/>
    </source>
</evidence>
<protein>
    <submittedName>
        <fullName evidence="2">Hemagglutinin repeat-containing protein</fullName>
    </submittedName>
</protein>
<feature type="region of interest" description="Disordered" evidence="1">
    <location>
        <begin position="317"/>
        <end position="347"/>
    </location>
</feature>
<organism evidence="2 3">
    <name type="scientific">Haemophilus haemolyticus</name>
    <dbReference type="NCBI Taxonomy" id="726"/>
    <lineage>
        <taxon>Bacteria</taxon>
        <taxon>Pseudomonadati</taxon>
        <taxon>Pseudomonadota</taxon>
        <taxon>Gammaproteobacteria</taxon>
        <taxon>Pasteurellales</taxon>
        <taxon>Pasteurellaceae</taxon>
        <taxon>Haemophilus</taxon>
    </lineage>
</organism>
<evidence type="ECO:0000313" key="3">
    <source>
        <dbReference type="Proteomes" id="UP000590599"/>
    </source>
</evidence>